<feature type="transmembrane region" description="Helical" evidence="1">
    <location>
        <begin position="458"/>
        <end position="477"/>
    </location>
</feature>
<feature type="transmembrane region" description="Helical" evidence="1">
    <location>
        <begin position="389"/>
        <end position="416"/>
    </location>
</feature>
<feature type="transmembrane region" description="Helical" evidence="1">
    <location>
        <begin position="239"/>
        <end position="258"/>
    </location>
</feature>
<keyword evidence="1" id="KW-0812">Transmembrane</keyword>
<gene>
    <name evidence="2" type="ORF">GCM10025789_27170</name>
</gene>
<keyword evidence="1" id="KW-0472">Membrane</keyword>
<evidence type="ECO:0000313" key="3">
    <source>
        <dbReference type="Proteomes" id="UP001501521"/>
    </source>
</evidence>
<feature type="transmembrane region" description="Helical" evidence="1">
    <location>
        <begin position="191"/>
        <end position="209"/>
    </location>
</feature>
<sequence length="529" mass="55008">MRTPASGVRHLFKVALHQDARNIAPWVMLISVLSATSILGYRWVFPEQSDRISLARALGANPALELIFGPARELLTNDGFNAWRAGGLGAFFAGLMAILIVVRNSRADEDSGRAELIASGVITRRARLVVAVGLAAAASLLLFVVCFLLTWLSGGELAPTLMISANFAASALMFAGVAAVAAQLSSDARTASTLAVAVLGGSYVLRGYLGMSGAPDWTEWLTPFGWLGRTGVATDNDPLPLLAAAGLVVVLLAVALTLQEHRDLGLGMVAQRPGPAGAARFTVDALPWRLHRTSLVVWMVALAFLGAVWGSLVVSVQDVIADNPAMASFIAAGALDVDELNFAFVATILHLVGIIAAVVGAQVVMRVYTEEVADRVEPLVAGAISRWRYLAGNVTVALAASAAVTLVAGAGMGLVADASGAGVAFADVLLQAAVTVPAVWLLVAVSVAAVGARPAVRLVGWAVIVATFGITLLGPTFDFPDWAMAISPLHHVPTVVADDPSWTGLAWVGGVAVALLAIGFIGFRRRDLR</sequence>
<evidence type="ECO:0000256" key="1">
    <source>
        <dbReference type="SAM" id="Phobius"/>
    </source>
</evidence>
<feature type="transmembrane region" description="Helical" evidence="1">
    <location>
        <begin position="428"/>
        <end position="451"/>
    </location>
</feature>
<keyword evidence="1" id="KW-1133">Transmembrane helix</keyword>
<comment type="caution">
    <text evidence="2">The sequence shown here is derived from an EMBL/GenBank/DDBJ whole genome shotgun (WGS) entry which is preliminary data.</text>
</comment>
<feature type="transmembrane region" description="Helical" evidence="1">
    <location>
        <begin position="342"/>
        <end position="368"/>
    </location>
</feature>
<feature type="transmembrane region" description="Helical" evidence="1">
    <location>
        <begin position="82"/>
        <end position="102"/>
    </location>
</feature>
<protein>
    <submittedName>
        <fullName evidence="2">Exporter of polyketide antibiotics</fullName>
    </submittedName>
</protein>
<dbReference type="EMBL" id="BAABLV010000041">
    <property type="protein sequence ID" value="GAA4906351.1"/>
    <property type="molecule type" value="Genomic_DNA"/>
</dbReference>
<feature type="transmembrane region" description="Helical" evidence="1">
    <location>
        <begin position="504"/>
        <end position="523"/>
    </location>
</feature>
<feature type="transmembrane region" description="Helical" evidence="1">
    <location>
        <begin position="23"/>
        <end position="44"/>
    </location>
</feature>
<evidence type="ECO:0000313" key="2">
    <source>
        <dbReference type="EMBL" id="GAA4906351.1"/>
    </source>
</evidence>
<accession>A0ABP9FK93</accession>
<organism evidence="2 3">
    <name type="scientific">Tessaracoccus lubricantis</name>
    <dbReference type="NCBI Taxonomy" id="545543"/>
    <lineage>
        <taxon>Bacteria</taxon>
        <taxon>Bacillati</taxon>
        <taxon>Actinomycetota</taxon>
        <taxon>Actinomycetes</taxon>
        <taxon>Propionibacteriales</taxon>
        <taxon>Propionibacteriaceae</taxon>
        <taxon>Tessaracoccus</taxon>
    </lineage>
</organism>
<dbReference type="RefSeq" id="WP_345583789.1">
    <property type="nucleotide sequence ID" value="NZ_BAABLV010000041.1"/>
</dbReference>
<dbReference type="Proteomes" id="UP001501521">
    <property type="component" value="Unassembled WGS sequence"/>
</dbReference>
<feature type="transmembrane region" description="Helical" evidence="1">
    <location>
        <begin position="295"/>
        <end position="316"/>
    </location>
</feature>
<feature type="transmembrane region" description="Helical" evidence="1">
    <location>
        <begin position="128"/>
        <end position="151"/>
    </location>
</feature>
<proteinExistence type="predicted"/>
<keyword evidence="3" id="KW-1185">Reference proteome</keyword>
<name>A0ABP9FK93_9ACTN</name>
<feature type="transmembrane region" description="Helical" evidence="1">
    <location>
        <begin position="163"/>
        <end position="184"/>
    </location>
</feature>
<reference evidence="3" key="1">
    <citation type="journal article" date="2019" name="Int. J. Syst. Evol. Microbiol.">
        <title>The Global Catalogue of Microorganisms (GCM) 10K type strain sequencing project: providing services to taxonomists for standard genome sequencing and annotation.</title>
        <authorList>
            <consortium name="The Broad Institute Genomics Platform"/>
            <consortium name="The Broad Institute Genome Sequencing Center for Infectious Disease"/>
            <person name="Wu L."/>
            <person name="Ma J."/>
        </authorList>
    </citation>
    <scope>NUCLEOTIDE SEQUENCE [LARGE SCALE GENOMIC DNA]</scope>
    <source>
        <strain evidence="3">JCM 19125</strain>
    </source>
</reference>